<organism evidence="1 2">
    <name type="scientific">Pseudomonas fluorescens</name>
    <dbReference type="NCBI Taxonomy" id="294"/>
    <lineage>
        <taxon>Bacteria</taxon>
        <taxon>Pseudomonadati</taxon>
        <taxon>Pseudomonadota</taxon>
        <taxon>Gammaproteobacteria</taxon>
        <taxon>Pseudomonadales</taxon>
        <taxon>Pseudomonadaceae</taxon>
        <taxon>Pseudomonas</taxon>
    </lineage>
</organism>
<gene>
    <name evidence="1" type="ORF">PS943_04425</name>
</gene>
<accession>A0A5E7WLV4</accession>
<name>A0A5E7WLV4_PSEFL</name>
<proteinExistence type="predicted"/>
<evidence type="ECO:0000313" key="2">
    <source>
        <dbReference type="Proteomes" id="UP000325645"/>
    </source>
</evidence>
<reference evidence="1 2" key="1">
    <citation type="submission" date="2019-09" db="EMBL/GenBank/DDBJ databases">
        <authorList>
            <person name="Chandra G."/>
            <person name="Truman W A."/>
        </authorList>
    </citation>
    <scope>NUCLEOTIDE SEQUENCE [LARGE SCALE GENOMIC DNA]</scope>
    <source>
        <strain evidence="1">PS943</strain>
    </source>
</reference>
<dbReference type="EMBL" id="CABVJH010000008">
    <property type="protein sequence ID" value="VVQ35597.1"/>
    <property type="molecule type" value="Genomic_DNA"/>
</dbReference>
<dbReference type="Proteomes" id="UP000325645">
    <property type="component" value="Unassembled WGS sequence"/>
</dbReference>
<dbReference type="AlphaFoldDB" id="A0A5E7WLV4"/>
<sequence length="35" mass="3427">MVAALLVRANGLNIFHASASPGSHNVGGTSGLFCG</sequence>
<evidence type="ECO:0000313" key="1">
    <source>
        <dbReference type="EMBL" id="VVQ35597.1"/>
    </source>
</evidence>
<protein>
    <submittedName>
        <fullName evidence="1">Uncharacterized protein</fullName>
    </submittedName>
</protein>